<dbReference type="HOGENOM" id="CLU_804994_0_0_1"/>
<dbReference type="RefSeq" id="XP_001695712.1">
    <property type="nucleotide sequence ID" value="XM_001695660.2"/>
</dbReference>
<feature type="compositionally biased region" description="Low complexity" evidence="6">
    <location>
        <begin position="21"/>
        <end position="35"/>
    </location>
</feature>
<proteinExistence type="inferred from homology"/>
<sequence length="345" mass="36948">MTTKYGMFKEHEYLRPGGEGPAAAGSDGGSPAPGSLKNSRTASPTGDRDGGLNFKATVGRAGKGNDATFEPFKSLHHGDKYIDPSRRALLDQNAAKGKQVVPAAFKAASPMKKSTTPGDFVGTIAGKVPYVPGSTISTQKTKDDVRHEPRGFYTSPAKKGGLGFNKTTLSERQGFRGVATEYEYQHDPEELHRERRKQEREADQAARQPQPFKPTNPPKRGGPGVPNTTISKHKGVAGEWEYICGADPSTAPRDPNNPDAAAATAATAPGAGAADAGPAFKPASLKPRHLGKQPEYIHDPEVPKIEAEHAKRKAEITRLANSGAWRPNQGNKTDMVRSIVRMNLK</sequence>
<dbReference type="KEGG" id="cre:CHLRE_03g146127v5"/>
<dbReference type="PaxDb" id="3055-EDP01499"/>
<evidence type="ECO:0000256" key="5">
    <source>
        <dbReference type="ARBA" id="ARBA00035693"/>
    </source>
</evidence>
<dbReference type="PANTHER" id="PTHR31144">
    <property type="entry name" value="UPF0602 PROTEIN C4ORF47"/>
    <property type="match status" value="1"/>
</dbReference>
<evidence type="ECO:0000256" key="6">
    <source>
        <dbReference type="SAM" id="MobiDB-lite"/>
    </source>
</evidence>
<keyword evidence="8" id="KW-1185">Reference proteome</keyword>
<evidence type="ECO:0000256" key="1">
    <source>
        <dbReference type="ARBA" id="ARBA00004300"/>
    </source>
</evidence>
<evidence type="ECO:0000313" key="7">
    <source>
        <dbReference type="EMBL" id="PNW84501.1"/>
    </source>
</evidence>
<reference evidence="7 8" key="1">
    <citation type="journal article" date="2007" name="Science">
        <title>The Chlamydomonas genome reveals the evolution of key animal and plant functions.</title>
        <authorList>
            <person name="Merchant S.S."/>
            <person name="Prochnik S.E."/>
            <person name="Vallon O."/>
            <person name="Harris E.H."/>
            <person name="Karpowicz S.J."/>
            <person name="Witman G.B."/>
            <person name="Terry A."/>
            <person name="Salamov A."/>
            <person name="Fritz-Laylin L.K."/>
            <person name="Marechal-Drouard L."/>
            <person name="Marshall W.F."/>
            <person name="Qu L.H."/>
            <person name="Nelson D.R."/>
            <person name="Sanderfoot A.A."/>
            <person name="Spalding M.H."/>
            <person name="Kapitonov V.V."/>
            <person name="Ren Q."/>
            <person name="Ferris P."/>
            <person name="Lindquist E."/>
            <person name="Shapiro H."/>
            <person name="Lucas S.M."/>
            <person name="Grimwood J."/>
            <person name="Schmutz J."/>
            <person name="Cardol P."/>
            <person name="Cerutti H."/>
            <person name="Chanfreau G."/>
            <person name="Chen C.L."/>
            <person name="Cognat V."/>
            <person name="Croft M.T."/>
            <person name="Dent R."/>
            <person name="Dutcher S."/>
            <person name="Fernandez E."/>
            <person name="Fukuzawa H."/>
            <person name="Gonzalez-Ballester D."/>
            <person name="Gonzalez-Halphen D."/>
            <person name="Hallmann A."/>
            <person name="Hanikenne M."/>
            <person name="Hippler M."/>
            <person name="Inwood W."/>
            <person name="Jabbari K."/>
            <person name="Kalanon M."/>
            <person name="Kuras R."/>
            <person name="Lefebvre P.A."/>
            <person name="Lemaire S.D."/>
            <person name="Lobanov A.V."/>
            <person name="Lohr M."/>
            <person name="Manuell A."/>
            <person name="Meier I."/>
            <person name="Mets L."/>
            <person name="Mittag M."/>
            <person name="Mittelmeier T."/>
            <person name="Moroney J.V."/>
            <person name="Moseley J."/>
            <person name="Napoli C."/>
            <person name="Nedelcu A.M."/>
            <person name="Niyogi K."/>
            <person name="Novoselov S.V."/>
            <person name="Paulsen I.T."/>
            <person name="Pazour G."/>
            <person name="Purton S."/>
            <person name="Ral J.P."/>
            <person name="Riano-Pachon D.M."/>
            <person name="Riekhof W."/>
            <person name="Rymarquis L."/>
            <person name="Schroda M."/>
            <person name="Stern D."/>
            <person name="Umen J."/>
            <person name="Willows R."/>
            <person name="Wilson N."/>
            <person name="Zimmer S.L."/>
            <person name="Allmer J."/>
            <person name="Balk J."/>
            <person name="Bisova K."/>
            <person name="Chen C.J."/>
            <person name="Elias M."/>
            <person name="Gendler K."/>
            <person name="Hauser C."/>
            <person name="Lamb M.R."/>
            <person name="Ledford H."/>
            <person name="Long J.C."/>
            <person name="Minagawa J."/>
            <person name="Page M.D."/>
            <person name="Pan J."/>
            <person name="Pootakham W."/>
            <person name="Roje S."/>
            <person name="Rose A."/>
            <person name="Stahlberg E."/>
            <person name="Terauchi A.M."/>
            <person name="Yang P."/>
            <person name="Ball S."/>
            <person name="Bowler C."/>
            <person name="Dieckmann C.L."/>
            <person name="Gladyshev V.N."/>
            <person name="Green P."/>
            <person name="Jorgensen R."/>
            <person name="Mayfield S."/>
            <person name="Mueller-Roeber B."/>
            <person name="Rajamani S."/>
            <person name="Sayre R.T."/>
            <person name="Brokstein P."/>
            <person name="Dubchak I."/>
            <person name="Goodstein D."/>
            <person name="Hornick L."/>
            <person name="Huang Y.W."/>
            <person name="Jhaveri J."/>
            <person name="Luo Y."/>
            <person name="Martinez D."/>
            <person name="Ngau W.C."/>
            <person name="Otillar B."/>
            <person name="Poliakov A."/>
            <person name="Porter A."/>
            <person name="Szajkowski L."/>
            <person name="Werner G."/>
            <person name="Zhou K."/>
            <person name="Grigoriev I.V."/>
            <person name="Rokhsar D.S."/>
            <person name="Grossman A.R."/>
        </authorList>
    </citation>
    <scope>NUCLEOTIDE SEQUENCE [LARGE SCALE GENOMIC DNA]</scope>
    <source>
        <strain evidence="8">CC-503</strain>
    </source>
</reference>
<dbReference type="GeneID" id="5721234"/>
<feature type="region of interest" description="Disordered" evidence="6">
    <location>
        <begin position="1"/>
        <end position="80"/>
    </location>
</feature>
<keyword evidence="2" id="KW-0963">Cytoplasm</keyword>
<comment type="subcellular location">
    <subcellularLocation>
        <location evidence="1">Cytoplasm</location>
        <location evidence="1">Cytoskeleton</location>
        <location evidence="1">Microtubule organizing center</location>
        <location evidence="1">Centrosome</location>
    </subcellularLocation>
</comment>
<evidence type="ECO:0000256" key="2">
    <source>
        <dbReference type="ARBA" id="ARBA00022490"/>
    </source>
</evidence>
<dbReference type="OMA" id="TEYEYQH"/>
<feature type="region of interest" description="Disordered" evidence="6">
    <location>
        <begin position="110"/>
        <end position="302"/>
    </location>
</feature>
<keyword evidence="3" id="KW-0206">Cytoskeleton</keyword>
<feature type="compositionally biased region" description="Basic and acidic residues" evidence="6">
    <location>
        <begin position="140"/>
        <end position="150"/>
    </location>
</feature>
<dbReference type="Proteomes" id="UP000006906">
    <property type="component" value="Chromosome 3"/>
</dbReference>
<name>A8J2Y0_CHLRE</name>
<dbReference type="Pfam" id="PF15239">
    <property type="entry name" value="CFAP96-like"/>
    <property type="match status" value="1"/>
</dbReference>
<organism evidence="7 8">
    <name type="scientific">Chlamydomonas reinhardtii</name>
    <name type="common">Chlamydomonas smithii</name>
    <dbReference type="NCBI Taxonomy" id="3055"/>
    <lineage>
        <taxon>Eukaryota</taxon>
        <taxon>Viridiplantae</taxon>
        <taxon>Chlorophyta</taxon>
        <taxon>core chlorophytes</taxon>
        <taxon>Chlorophyceae</taxon>
        <taxon>CS clade</taxon>
        <taxon>Chlamydomonadales</taxon>
        <taxon>Chlamydomonadaceae</taxon>
        <taxon>Chlamydomonas</taxon>
    </lineage>
</organism>
<feature type="compositionally biased region" description="Basic and acidic residues" evidence="6">
    <location>
        <begin position="183"/>
        <end position="204"/>
    </location>
</feature>
<dbReference type="eggNOG" id="ENOG502R8QU">
    <property type="taxonomic scope" value="Eukaryota"/>
</dbReference>
<dbReference type="PANTHER" id="PTHR31144:SF1">
    <property type="entry name" value="UPF0602 PROTEIN C4ORF47"/>
    <property type="match status" value="1"/>
</dbReference>
<dbReference type="InParanoid" id="A8J2Y0"/>
<feature type="compositionally biased region" description="Low complexity" evidence="6">
    <location>
        <begin position="250"/>
        <end position="279"/>
    </location>
</feature>
<evidence type="ECO:0000313" key="8">
    <source>
        <dbReference type="Proteomes" id="UP000006906"/>
    </source>
</evidence>
<dbReference type="Gramene" id="PNW84501">
    <property type="protein sequence ID" value="PNW84501"/>
    <property type="gene ID" value="CHLRE_03g146127v5"/>
</dbReference>
<protein>
    <recommendedName>
        <fullName evidence="5">Cilia-and flagella-associated protein 96</fullName>
    </recommendedName>
</protein>
<gene>
    <name evidence="7" type="ORF">CHLRE_03g146127v5</name>
</gene>
<evidence type="ECO:0000256" key="4">
    <source>
        <dbReference type="ARBA" id="ARBA00035656"/>
    </source>
</evidence>
<dbReference type="OrthoDB" id="283553at2759"/>
<dbReference type="InterPro" id="IPR029358">
    <property type="entry name" value="CFAP96"/>
</dbReference>
<accession>A8J2Y0</accession>
<dbReference type="EMBL" id="CM008964">
    <property type="protein sequence ID" value="PNW84501.1"/>
    <property type="molecule type" value="Genomic_DNA"/>
</dbReference>
<evidence type="ECO:0000256" key="3">
    <source>
        <dbReference type="ARBA" id="ARBA00023212"/>
    </source>
</evidence>
<dbReference type="AlphaFoldDB" id="A8J2Y0"/>
<dbReference type="GO" id="GO:0005881">
    <property type="term" value="C:cytoplasmic microtubule"/>
    <property type="evidence" value="ECO:0000318"/>
    <property type="project" value="GO_Central"/>
</dbReference>
<dbReference type="STRING" id="3055.A8J2Y0"/>
<comment type="similarity">
    <text evidence="4">Belongs to the CFAP96 family.</text>
</comment>